<organism evidence="2 3">
    <name type="scientific">Actinacidiphila acididurans</name>
    <dbReference type="NCBI Taxonomy" id="2784346"/>
    <lineage>
        <taxon>Bacteria</taxon>
        <taxon>Bacillati</taxon>
        <taxon>Actinomycetota</taxon>
        <taxon>Actinomycetes</taxon>
        <taxon>Kitasatosporales</taxon>
        <taxon>Streptomycetaceae</taxon>
        <taxon>Actinacidiphila</taxon>
    </lineage>
</organism>
<accession>A0ABS2TZV4</accession>
<dbReference type="Gene3D" id="1.20.1290.10">
    <property type="entry name" value="AhpD-like"/>
    <property type="match status" value="1"/>
</dbReference>
<keyword evidence="3" id="KW-1185">Reference proteome</keyword>
<feature type="domain" description="Carboxymuconolactone decarboxylase-like" evidence="1">
    <location>
        <begin position="63"/>
        <end position="107"/>
    </location>
</feature>
<reference evidence="2 3" key="1">
    <citation type="submission" date="2021-01" db="EMBL/GenBank/DDBJ databases">
        <title>Streptomyces acididurans sp. nov., isolated from a peat swamp forest soil.</title>
        <authorList>
            <person name="Chantavorakit T."/>
            <person name="Duangmal K."/>
        </authorList>
    </citation>
    <scope>NUCLEOTIDE SEQUENCE [LARGE SCALE GENOMIC DNA]</scope>
    <source>
        <strain evidence="2 3">KK5PA1</strain>
    </source>
</reference>
<evidence type="ECO:0000313" key="3">
    <source>
        <dbReference type="Proteomes" id="UP000749040"/>
    </source>
</evidence>
<dbReference type="Proteomes" id="UP000749040">
    <property type="component" value="Unassembled WGS sequence"/>
</dbReference>
<evidence type="ECO:0000313" key="2">
    <source>
        <dbReference type="EMBL" id="MBM9508602.1"/>
    </source>
</evidence>
<evidence type="ECO:0000259" key="1">
    <source>
        <dbReference type="Pfam" id="PF02627"/>
    </source>
</evidence>
<gene>
    <name evidence="2" type="ORF">ITX44_29425</name>
</gene>
<dbReference type="EMBL" id="JADKYB010000019">
    <property type="protein sequence ID" value="MBM9508602.1"/>
    <property type="molecule type" value="Genomic_DNA"/>
</dbReference>
<sequence>MHVRKRLTQSSLRGLGLIQVRHVTPVSFNAARGGVAKVYQELERDFGILAPPVALHSPAPETLAATWLILRETLIVPGLVPRARKEAVASAVSVANECPFCIGMHTSTLGTLLPGRHSLVPAAEAGTTGPVTDPSVRDVAAWAKENSARATAGRGPVPFPPEQTPELVGTALALHYLNRMVNIFLGEVPLPPHAPAKSLGAVMRVLTWLITSSAKPSMAPGTSLDLLPAAELPKDLSWAATTPAVAEAFARGSAAMEVAAERSVPEPVRELVRAELDAWDGQSPGISRAWVEKSTADLAPEHRAAGRLALLTAIASYQVDEKVIAAFRETAPDDSTLIELTGWASLTAARRVGAWLNPAS</sequence>
<dbReference type="NCBIfam" id="TIGR00778">
    <property type="entry name" value="ahpD_dom"/>
    <property type="match status" value="1"/>
</dbReference>
<name>A0ABS2TZV4_9ACTN</name>
<dbReference type="SUPFAM" id="SSF69118">
    <property type="entry name" value="AhpD-like"/>
    <property type="match status" value="1"/>
</dbReference>
<proteinExistence type="predicted"/>
<dbReference type="Pfam" id="PF02627">
    <property type="entry name" value="CMD"/>
    <property type="match status" value="1"/>
</dbReference>
<dbReference type="InterPro" id="IPR003779">
    <property type="entry name" value="CMD-like"/>
</dbReference>
<dbReference type="InterPro" id="IPR029032">
    <property type="entry name" value="AhpD-like"/>
</dbReference>
<comment type="caution">
    <text evidence="2">The sequence shown here is derived from an EMBL/GenBank/DDBJ whole genome shotgun (WGS) entry which is preliminary data.</text>
</comment>
<dbReference type="InterPro" id="IPR004675">
    <property type="entry name" value="AhpD_core"/>
</dbReference>
<protein>
    <submittedName>
        <fullName evidence="2">Carboxymuconolactone decarboxylase family protein</fullName>
    </submittedName>
</protein>